<sequence length="160" mass="16553">MSEEKAVRGAASGPGRGPRSGPGRGPAGGAAQADRVLETADRMLHGIVRLMDLGDRVGEARSGLGAKRAPLHPVLGYSEVVGFLVRNRAAVPEAAGGAVLRRRSGREYLVQTFFLDAEGAPLHGAGAADAPVWVCRAQRLDEELAAAFGDTDLIVFQGGA</sequence>
<feature type="region of interest" description="Disordered" evidence="1">
    <location>
        <begin position="1"/>
        <end position="32"/>
    </location>
</feature>
<dbReference type="RefSeq" id="WP_404748057.1">
    <property type="nucleotide sequence ID" value="NZ_JBJDQH010000014.1"/>
</dbReference>
<protein>
    <submittedName>
        <fullName evidence="2">Uncharacterized protein</fullName>
    </submittedName>
</protein>
<keyword evidence="3" id="KW-1185">Reference proteome</keyword>
<gene>
    <name evidence="2" type="ORF">ACI2L5_37090</name>
</gene>
<proteinExistence type="predicted"/>
<evidence type="ECO:0000313" key="2">
    <source>
        <dbReference type="EMBL" id="MFK4270503.1"/>
    </source>
</evidence>
<feature type="compositionally biased region" description="Gly residues" evidence="1">
    <location>
        <begin position="12"/>
        <end position="28"/>
    </location>
</feature>
<dbReference type="Proteomes" id="UP001620295">
    <property type="component" value="Unassembled WGS sequence"/>
</dbReference>
<dbReference type="EMBL" id="JBJDQH010000014">
    <property type="protein sequence ID" value="MFK4270503.1"/>
    <property type="molecule type" value="Genomic_DNA"/>
</dbReference>
<name>A0ABW8LX51_9ACTN</name>
<comment type="caution">
    <text evidence="2">The sequence shown here is derived from an EMBL/GenBank/DDBJ whole genome shotgun (WGS) entry which is preliminary data.</text>
</comment>
<evidence type="ECO:0000313" key="3">
    <source>
        <dbReference type="Proteomes" id="UP001620295"/>
    </source>
</evidence>
<organism evidence="2 3">
    <name type="scientific">Streptomyces milbemycinicus</name>
    <dbReference type="NCBI Taxonomy" id="476552"/>
    <lineage>
        <taxon>Bacteria</taxon>
        <taxon>Bacillati</taxon>
        <taxon>Actinomycetota</taxon>
        <taxon>Actinomycetes</taxon>
        <taxon>Kitasatosporales</taxon>
        <taxon>Streptomycetaceae</taxon>
        <taxon>Streptomyces</taxon>
    </lineage>
</organism>
<evidence type="ECO:0000256" key="1">
    <source>
        <dbReference type="SAM" id="MobiDB-lite"/>
    </source>
</evidence>
<reference evidence="2 3" key="1">
    <citation type="submission" date="2024-11" db="EMBL/GenBank/DDBJ databases">
        <title>The Natural Products Discovery Center: Release of the First 8490 Sequenced Strains for Exploring Actinobacteria Biosynthetic Diversity.</title>
        <authorList>
            <person name="Kalkreuter E."/>
            <person name="Kautsar S.A."/>
            <person name="Yang D."/>
            <person name="Bader C.D."/>
            <person name="Teijaro C.N."/>
            <person name="Fluegel L."/>
            <person name="Davis C.M."/>
            <person name="Simpson J.R."/>
            <person name="Lauterbach L."/>
            <person name="Steele A.D."/>
            <person name="Gui C."/>
            <person name="Meng S."/>
            <person name="Li G."/>
            <person name="Viehrig K."/>
            <person name="Ye F."/>
            <person name="Su P."/>
            <person name="Kiefer A.F."/>
            <person name="Nichols A."/>
            <person name="Cepeda A.J."/>
            <person name="Yan W."/>
            <person name="Fan B."/>
            <person name="Jiang Y."/>
            <person name="Adhikari A."/>
            <person name="Zheng C.-J."/>
            <person name="Schuster L."/>
            <person name="Cowan T.M."/>
            <person name="Smanski M.J."/>
            <person name="Chevrette M.G."/>
            <person name="De Carvalho L.P.S."/>
            <person name="Shen B."/>
        </authorList>
    </citation>
    <scope>NUCLEOTIDE SEQUENCE [LARGE SCALE GENOMIC DNA]</scope>
    <source>
        <strain evidence="2 3">NPDC020863</strain>
    </source>
</reference>
<accession>A0ABW8LX51</accession>